<dbReference type="Pfam" id="PF02518">
    <property type="entry name" value="HATPase_c"/>
    <property type="match status" value="2"/>
</dbReference>
<dbReference type="InterPro" id="IPR001404">
    <property type="entry name" value="Hsp90_fam"/>
</dbReference>
<dbReference type="InterPro" id="IPR020575">
    <property type="entry name" value="Hsp90_N"/>
</dbReference>
<feature type="compositionally biased region" description="Acidic residues" evidence="12">
    <location>
        <begin position="1643"/>
        <end position="1652"/>
    </location>
</feature>
<evidence type="ECO:0000256" key="7">
    <source>
        <dbReference type="ARBA" id="ARBA00022840"/>
    </source>
</evidence>
<protein>
    <recommendedName>
        <fullName evidence="10">Endoplasmin homolog</fullName>
    </recommendedName>
    <alternativeName>
        <fullName evidence="11">Glucose-regulated protein 94 homolog</fullName>
    </alternativeName>
</protein>
<dbReference type="InterPro" id="IPR019805">
    <property type="entry name" value="Heat_shock_protein_90_CS"/>
</dbReference>
<dbReference type="CDD" id="cd16927">
    <property type="entry name" value="HATPase_Hsp90-like"/>
    <property type="match status" value="2"/>
</dbReference>
<feature type="domain" description="Histidine kinase/HSP90-like ATPase" evidence="14">
    <location>
        <begin position="913"/>
        <end position="1070"/>
    </location>
</feature>
<keyword evidence="8" id="KW-0325">Glycoprotein</keyword>
<dbReference type="SUPFAM" id="SSF55874">
    <property type="entry name" value="ATPase domain of HSP90 chaperone/DNA topoisomerase II/histidine kinase"/>
    <property type="match status" value="2"/>
</dbReference>
<keyword evidence="6" id="KW-0106">Calcium</keyword>
<sequence>MRKWTYPAFLFLLCLLFLLPDQGRKIQANAEVDLDAPVDPPKVEEKIGAVPHGLTTDSNVAKREAESISRRTLRANAEKFEFQAEVSRLMDIIINSLYSNKDIFLRELISNASDALDKIRFLALTDKEVLGEGDDAKLEIQIKLDKENKILSIRDRGIGMTKEDLVKNLGTIAKSGTSAFVEKMQTSGDLNLIGQFGVGFYSVYLVADYVEVISKHNDDKQYVWESKADGAFAISEDQWNEPLGRGTEIRLHLRDEAQEYLDEYKLKELVKKYSEFINFPIHLWASKEVDEEVPADEDEPSEDEESASKSPEEEDEEDSEKDEDDKKPKTKTVKKTTYEWELLNDMKAVWLRNPKEVTDEEYTKFYHSLAKDFGDEKPMSWSHFNAEGDVEFKAVLYVPPKAPQDLYESYYNSNKSNLKLYVRRVFISDEFDELLPKYLSFLKGIVDSDTLPLNVSREMLQQHSSLKTIKKKLIRKALDMIRKLAEEDPDESNDKDKKDIEESSDGNEKKGQYAKFWNEFGKSIKLGIIEDATNRNRLAKLLRFETSKSDGKLTSLDQYISRMKSGQKDIFYITGSSKEQLEKSPFLERLTKKNYEVIFFTDPVDEYLMQYLMDYEDRKFQNVSKEGLKIGKDSKDKELKESFKDLTKWWKGTLASENIDDVKISNRLADSPCVVVTSKYGWSANMERIMQSQTLSDANKQAYMRGKRVLEINPRHPIIKELRERVVKDPEDEAVKQTAQLIYQTALMESGFTLNDPKEFATRIYSSVKNSLKISPDATVEEEDDVEEVETESSSKETESSSKNEEVYEEDVKDELRDTKGEETKEGVEMRASVGVGKIQANAEVDSDAPVDPPKVEDKIGAVPHGLTTDSDVAKREAESISRRTLRANAEKFEFQAEVSRLMDIIINSLYSNKDIFLRELISNASDALDKIRFLALTDKEVLGEGDDAKLEIQIKLDKENKILSIRDRGIGMTKEDLVKNLGTIAKSGTSAFVEKMQTSGDLNLIGQFGVGFYSVYLVADYVEVISKHNDDKQYVWESKADGAFAISEDQWNEPLGRGTEIRLHLRDEAQEYLDEYKLKELVKKYSEFINFPIHLWASKEVDEEVPADEDEPSEDEEFIVHMISISCSSLTVKYTLMRTAESKSPEEEDEEEDSEKEEDEKKPKTKTVKKTTYEWELLNDVKAVWLRNPKEVTDEEYTKFYHSLAKDFGDEKPMSWSHFNAEGDVEFKAVLYVPPKAPQDLYESYYNSKKSNLKLYVRRVFISDEFDELLPKYLSFLKGIVDSDTLPLNVSREMLQQHSSLKTIKKKLIRKALDMIRKLAEEDPDESNDKDKKDIEESSDSNEKKGQYAKFWNEFGKSIKLGIIEDATNRNRLAKLLRFETSKSDGKLTSLDQYISRMKSGQKDIFYITGSSKEQLEKSPFLERLTKKNYEVIFFTDPVDEYLMQYLMDYEDRKFQNVSKEGLKIGKDSKDKELKESFKDLTKWWKGTLASENIDDVKISNRLADSPCVVVTSKYGWSANMERIMQSQTLSDANKQAYMRGKRVLEINPRHPIIKELRERVVKDPEDEAVKQTAQLIYQTALMESGFTLNDPKEFATRIYSSVKNSLKISPDATVEEDEDVEEVETESSSKETESSSKNEEVHEEDVKDEL</sequence>
<proteinExistence type="inferred from homology"/>
<feature type="compositionally biased region" description="Acidic residues" evidence="12">
    <location>
        <begin position="290"/>
        <end position="305"/>
    </location>
</feature>
<dbReference type="PROSITE" id="PS00298">
    <property type="entry name" value="HSP90"/>
    <property type="match status" value="2"/>
</dbReference>
<dbReference type="SUPFAM" id="SSF110942">
    <property type="entry name" value="HSP90 C-terminal domain"/>
    <property type="match status" value="2"/>
</dbReference>
<evidence type="ECO:0000256" key="9">
    <source>
        <dbReference type="ARBA" id="ARBA00023186"/>
    </source>
</evidence>
<feature type="region of interest" description="Disordered" evidence="12">
    <location>
        <begin position="844"/>
        <end position="867"/>
    </location>
</feature>
<feature type="compositionally biased region" description="Acidic residues" evidence="12">
    <location>
        <begin position="1615"/>
        <end position="1627"/>
    </location>
</feature>
<evidence type="ECO:0000256" key="5">
    <source>
        <dbReference type="ARBA" id="ARBA00022824"/>
    </source>
</evidence>
<feature type="compositionally biased region" description="Basic and acidic residues" evidence="12">
    <location>
        <begin position="793"/>
        <end position="806"/>
    </location>
</feature>
<feature type="region of interest" description="Disordered" evidence="12">
    <location>
        <begin position="290"/>
        <end position="331"/>
    </location>
</feature>
<evidence type="ECO:0000256" key="8">
    <source>
        <dbReference type="ARBA" id="ARBA00023180"/>
    </source>
</evidence>
<dbReference type="FunFam" id="3.30.565.10:FF:000005">
    <property type="entry name" value="Heat shock protein 90"/>
    <property type="match status" value="2"/>
</dbReference>
<evidence type="ECO:0000256" key="1">
    <source>
        <dbReference type="ARBA" id="ARBA00004319"/>
    </source>
</evidence>
<gene>
    <name evidence="15" type="ORF">ACJIZ3_002736</name>
</gene>
<keyword evidence="4" id="KW-0547">Nucleotide-binding</keyword>
<dbReference type="Gene3D" id="1.20.120.790">
    <property type="entry name" value="Heat shock protein 90, C-terminal domain"/>
    <property type="match status" value="2"/>
</dbReference>
<keyword evidence="7" id="KW-0067">ATP-binding</keyword>
<evidence type="ECO:0000256" key="12">
    <source>
        <dbReference type="SAM" id="MobiDB-lite"/>
    </source>
</evidence>
<accession>A0ABD3U9U8</accession>
<feature type="region of interest" description="Disordered" evidence="12">
    <location>
        <begin position="1321"/>
        <end position="1343"/>
    </location>
</feature>
<keyword evidence="9" id="KW-0143">Chaperone</keyword>
<keyword evidence="3 13" id="KW-0732">Signal</keyword>
<evidence type="ECO:0000313" key="15">
    <source>
        <dbReference type="EMBL" id="KAL3845333.1"/>
    </source>
</evidence>
<organism evidence="15 16">
    <name type="scientific">Penstemon smallii</name>
    <dbReference type="NCBI Taxonomy" id="265156"/>
    <lineage>
        <taxon>Eukaryota</taxon>
        <taxon>Viridiplantae</taxon>
        <taxon>Streptophyta</taxon>
        <taxon>Embryophyta</taxon>
        <taxon>Tracheophyta</taxon>
        <taxon>Spermatophyta</taxon>
        <taxon>Magnoliopsida</taxon>
        <taxon>eudicotyledons</taxon>
        <taxon>Gunneridae</taxon>
        <taxon>Pentapetalae</taxon>
        <taxon>asterids</taxon>
        <taxon>lamiids</taxon>
        <taxon>Lamiales</taxon>
        <taxon>Plantaginaceae</taxon>
        <taxon>Cheloneae</taxon>
        <taxon>Penstemon</taxon>
    </lineage>
</organism>
<dbReference type="Gene3D" id="3.30.565.10">
    <property type="entry name" value="Histidine kinase-like ATPase, C-terminal domain"/>
    <property type="match status" value="2"/>
</dbReference>
<dbReference type="PANTHER" id="PTHR11528">
    <property type="entry name" value="HEAT SHOCK PROTEIN 90 FAMILY MEMBER"/>
    <property type="match status" value="1"/>
</dbReference>
<dbReference type="InterPro" id="IPR036890">
    <property type="entry name" value="HATPase_C_sf"/>
</dbReference>
<feature type="compositionally biased region" description="Acidic residues" evidence="12">
    <location>
        <begin position="312"/>
        <end position="323"/>
    </location>
</feature>
<evidence type="ECO:0000313" key="16">
    <source>
        <dbReference type="Proteomes" id="UP001634393"/>
    </source>
</evidence>
<feature type="domain" description="Histidine kinase/HSP90-like ATPase" evidence="14">
    <location>
        <begin position="100"/>
        <end position="257"/>
    </location>
</feature>
<feature type="compositionally biased region" description="Acidic residues" evidence="12">
    <location>
        <begin position="779"/>
        <end position="791"/>
    </location>
</feature>
<evidence type="ECO:0000256" key="4">
    <source>
        <dbReference type="ARBA" id="ARBA00022741"/>
    </source>
</evidence>
<dbReference type="FunFam" id="3.40.50.11260:FF:000006">
    <property type="entry name" value="endoplasmin homolog"/>
    <property type="match status" value="2"/>
</dbReference>
<dbReference type="PRINTS" id="PR00775">
    <property type="entry name" value="HEATSHOCK90"/>
</dbReference>
<comment type="subcellular location">
    <subcellularLocation>
        <location evidence="1">Endoplasmic reticulum lumen</location>
    </subcellularLocation>
</comment>
<dbReference type="GO" id="GO:0005788">
    <property type="term" value="C:endoplasmic reticulum lumen"/>
    <property type="evidence" value="ECO:0007669"/>
    <property type="project" value="UniProtKB-SubCell"/>
</dbReference>
<feature type="region of interest" description="Disordered" evidence="12">
    <location>
        <begin position="1608"/>
        <end position="1652"/>
    </location>
</feature>
<evidence type="ECO:0000256" key="3">
    <source>
        <dbReference type="ARBA" id="ARBA00022729"/>
    </source>
</evidence>
<feature type="region of interest" description="Disordered" evidence="12">
    <location>
        <begin position="1140"/>
        <end position="1166"/>
    </location>
</feature>
<dbReference type="HAMAP" id="MF_00505">
    <property type="entry name" value="HSP90"/>
    <property type="match status" value="2"/>
</dbReference>
<dbReference type="FunFam" id="3.30.230.80:FF:000006">
    <property type="entry name" value="endoplasmin homolog"/>
    <property type="match status" value="2"/>
</dbReference>
<reference evidence="15 16" key="1">
    <citation type="submission" date="2024-12" db="EMBL/GenBank/DDBJ databases">
        <title>The unique morphological basis and parallel evolutionary history of personate flowers in Penstemon.</title>
        <authorList>
            <person name="Depatie T.H."/>
            <person name="Wessinger C.A."/>
        </authorList>
    </citation>
    <scope>NUCLEOTIDE SEQUENCE [LARGE SCALE GENOMIC DNA]</scope>
    <source>
        <strain evidence="15">WTNN_2</strain>
        <tissue evidence="15">Leaf</tissue>
    </source>
</reference>
<feature type="signal peptide" evidence="13">
    <location>
        <begin position="1"/>
        <end position="23"/>
    </location>
</feature>
<dbReference type="SUPFAM" id="SSF54211">
    <property type="entry name" value="Ribosomal protein S5 domain 2-like"/>
    <property type="match status" value="2"/>
</dbReference>
<dbReference type="GO" id="GO:0005524">
    <property type="term" value="F:ATP binding"/>
    <property type="evidence" value="ECO:0007669"/>
    <property type="project" value="UniProtKB-KW"/>
</dbReference>
<dbReference type="InterPro" id="IPR020568">
    <property type="entry name" value="Ribosomal_Su5_D2-typ_SF"/>
</dbReference>
<dbReference type="SMART" id="SM00387">
    <property type="entry name" value="HATPase_c"/>
    <property type="match status" value="2"/>
</dbReference>
<dbReference type="InterPro" id="IPR037196">
    <property type="entry name" value="HSP90_C"/>
</dbReference>
<feature type="compositionally biased region" description="Basic and acidic residues" evidence="12">
    <location>
        <begin position="814"/>
        <end position="828"/>
    </location>
</feature>
<keyword evidence="16" id="KW-1185">Reference proteome</keyword>
<keyword evidence="5" id="KW-0256">Endoplasmic reticulum</keyword>
<feature type="compositionally biased region" description="Acidic residues" evidence="12">
    <location>
        <begin position="1147"/>
        <end position="1159"/>
    </location>
</feature>
<evidence type="ECO:0000259" key="14">
    <source>
        <dbReference type="SMART" id="SM00387"/>
    </source>
</evidence>
<dbReference type="Gene3D" id="3.30.230.80">
    <property type="match status" value="2"/>
</dbReference>
<name>A0ABD3U9U8_9LAMI</name>
<feature type="compositionally biased region" description="Basic and acidic residues" evidence="12">
    <location>
        <begin position="1629"/>
        <end position="1642"/>
    </location>
</feature>
<feature type="chain" id="PRO_5044762066" description="Endoplasmin homolog" evidence="13">
    <location>
        <begin position="24"/>
        <end position="1652"/>
    </location>
</feature>
<dbReference type="FunFam" id="1.20.120.790:FF:000005">
    <property type="entry name" value="Endoplasmin-like isoform B"/>
    <property type="match status" value="2"/>
</dbReference>
<dbReference type="Pfam" id="PF00183">
    <property type="entry name" value="HSP90"/>
    <property type="match status" value="2"/>
</dbReference>
<evidence type="ECO:0000256" key="10">
    <source>
        <dbReference type="ARBA" id="ARBA00073396"/>
    </source>
</evidence>
<comment type="caution">
    <text evidence="15">The sequence shown here is derived from an EMBL/GenBank/DDBJ whole genome shotgun (WGS) entry which is preliminary data.</text>
</comment>
<dbReference type="InterPro" id="IPR003594">
    <property type="entry name" value="HATPase_dom"/>
</dbReference>
<dbReference type="NCBIfam" id="NF003555">
    <property type="entry name" value="PRK05218.1"/>
    <property type="match status" value="2"/>
</dbReference>
<evidence type="ECO:0000256" key="2">
    <source>
        <dbReference type="ARBA" id="ARBA00008239"/>
    </source>
</evidence>
<evidence type="ECO:0000256" key="11">
    <source>
        <dbReference type="ARBA" id="ARBA00076587"/>
    </source>
</evidence>
<dbReference type="Proteomes" id="UP001634393">
    <property type="component" value="Unassembled WGS sequence"/>
</dbReference>
<dbReference type="EMBL" id="JBJXBP010000002">
    <property type="protein sequence ID" value="KAL3845333.1"/>
    <property type="molecule type" value="Genomic_DNA"/>
</dbReference>
<feature type="region of interest" description="Disordered" evidence="12">
    <location>
        <begin position="485"/>
        <end position="507"/>
    </location>
</feature>
<evidence type="ECO:0000256" key="6">
    <source>
        <dbReference type="ARBA" id="ARBA00022837"/>
    </source>
</evidence>
<evidence type="ECO:0000256" key="13">
    <source>
        <dbReference type="SAM" id="SignalP"/>
    </source>
</evidence>
<feature type="region of interest" description="Disordered" evidence="12">
    <location>
        <begin position="774"/>
        <end position="828"/>
    </location>
</feature>
<comment type="similarity">
    <text evidence="2">Belongs to the heat shock protein 90 family.</text>
</comment>
<dbReference type="Gene3D" id="3.40.50.11260">
    <property type="match status" value="2"/>
</dbReference>